<dbReference type="Proteomes" id="UP000460715">
    <property type="component" value="Unassembled WGS sequence"/>
</dbReference>
<dbReference type="InterPro" id="IPR019734">
    <property type="entry name" value="TPR_rpt"/>
</dbReference>
<feature type="domain" description="Glycosyl transferase family 1" evidence="3">
    <location>
        <begin position="436"/>
        <end position="590"/>
    </location>
</feature>
<keyword evidence="1 4" id="KW-0808">Transferase</keyword>
<keyword evidence="2" id="KW-0802">TPR repeat</keyword>
<proteinExistence type="predicted"/>
<evidence type="ECO:0000256" key="1">
    <source>
        <dbReference type="ARBA" id="ARBA00022679"/>
    </source>
</evidence>
<protein>
    <submittedName>
        <fullName evidence="4">Glycosyltransferase</fullName>
    </submittedName>
</protein>
<dbReference type="SMART" id="SM00028">
    <property type="entry name" value="TPR"/>
    <property type="match status" value="2"/>
</dbReference>
<dbReference type="RefSeq" id="WP_160937103.1">
    <property type="nucleotide sequence ID" value="NZ_SNVJ01000008.1"/>
</dbReference>
<dbReference type="PANTHER" id="PTHR46401">
    <property type="entry name" value="GLYCOSYLTRANSFERASE WBBK-RELATED"/>
    <property type="match status" value="1"/>
</dbReference>
<dbReference type="InterPro" id="IPR001296">
    <property type="entry name" value="Glyco_trans_1"/>
</dbReference>
<dbReference type="CDD" id="cd03809">
    <property type="entry name" value="GT4_MtfB-like"/>
    <property type="match status" value="1"/>
</dbReference>
<evidence type="ECO:0000256" key="2">
    <source>
        <dbReference type="PROSITE-ProRule" id="PRU00339"/>
    </source>
</evidence>
<dbReference type="SUPFAM" id="SSF53756">
    <property type="entry name" value="UDP-Glycosyltransferase/glycogen phosphorylase"/>
    <property type="match status" value="1"/>
</dbReference>
<evidence type="ECO:0000313" key="5">
    <source>
        <dbReference type="Proteomes" id="UP000460715"/>
    </source>
</evidence>
<dbReference type="SUPFAM" id="SSF48452">
    <property type="entry name" value="TPR-like"/>
    <property type="match status" value="1"/>
</dbReference>
<dbReference type="EMBL" id="SNVJ01000008">
    <property type="protein sequence ID" value="MXP63986.1"/>
    <property type="molecule type" value="Genomic_DNA"/>
</dbReference>
<evidence type="ECO:0000259" key="3">
    <source>
        <dbReference type="Pfam" id="PF00534"/>
    </source>
</evidence>
<dbReference type="PROSITE" id="PS50005">
    <property type="entry name" value="TPR"/>
    <property type="match status" value="1"/>
</dbReference>
<dbReference type="Gene3D" id="3.40.50.2000">
    <property type="entry name" value="Glycogen Phosphorylase B"/>
    <property type="match status" value="1"/>
</dbReference>
<sequence length="803" mass="86912">MSNDFSDTLDSDGTLADPDALLAQADQKRTARDWTGAAELYAAFVGQRPDAWPIIVQQGHCLKESGQPAEALARYLAAEALAPEDADLQLQIGHAHKILGELHKAALAYARAVALDPGNANAWREASATSEWLTLHAPRPGGEALDAEPEEPLDAAINDFPPPDDLSAYGPEAATDMPEDAALLTLAVPPAPEAEAMAAPAAPESAGTRLQLVLDVTDLLDYFNGARTPTGIQRVQMGIVSRALSESADAEAELRFAAYDPADLAWHPVDGAGFTALVALSAGGSDPEEPAWVKARDSLSRKVATAPAFDFAPGAVLLNLGNSWGFPDYFRALRAVQQSQGVRYIPFVHDCVPLIVPEHCLLTLVQDYARWFGALGLHAHGLLCNSENTLRDARQQLGRLLPALDLPARVIRLDADPRGVAAPTGSTTLSALRALRPGESFALFVATIESRKDHLLVFNAWLQLLRRHGAAKVPRLVCVGKEGWHAEAALNLLRNAPELQRHVVLLPRVSDLELAALYERCAFTVYNSYYEGWGLPITEAMAHGKVAVTPRHSALVEAGGEAAVYFTPQSLPDLQEKLERVILDREFRAAQEAVVRDKGKPRSWSAVKDEIFAAVSALAREPARPVEQRATLRLGQHYRARRMMRTRPDLQSALADAVRDGPHWYPAEEWGVWTKGGTATLRLPLPEGAADAPLRLYLQLRPPPVEASIVVRCTAAENTFSQFELDLETGRDSTFMLDLPPAGAANILQVELDSGSGTDLAAMSLPDPRCIGTGLLGFMICRQDDHAARLAFLEQQSFCQPTA</sequence>
<organism evidence="4 5">
    <name type="scientific">Teichococcus coralli</name>
    <dbReference type="NCBI Taxonomy" id="2545983"/>
    <lineage>
        <taxon>Bacteria</taxon>
        <taxon>Pseudomonadati</taxon>
        <taxon>Pseudomonadota</taxon>
        <taxon>Alphaproteobacteria</taxon>
        <taxon>Acetobacterales</taxon>
        <taxon>Roseomonadaceae</taxon>
        <taxon>Roseomonas</taxon>
    </lineage>
</organism>
<gene>
    <name evidence="4" type="ORF">E0493_11585</name>
</gene>
<dbReference type="InterPro" id="IPR011990">
    <property type="entry name" value="TPR-like_helical_dom_sf"/>
</dbReference>
<accession>A0A845BCY5</accession>
<dbReference type="OrthoDB" id="9790710at2"/>
<feature type="repeat" description="TPR" evidence="2">
    <location>
        <begin position="86"/>
        <end position="119"/>
    </location>
</feature>
<dbReference type="Gene3D" id="1.25.40.10">
    <property type="entry name" value="Tetratricopeptide repeat domain"/>
    <property type="match status" value="1"/>
</dbReference>
<dbReference type="Pfam" id="PF00534">
    <property type="entry name" value="Glycos_transf_1"/>
    <property type="match status" value="1"/>
</dbReference>
<dbReference type="PANTHER" id="PTHR46401:SF2">
    <property type="entry name" value="GLYCOSYLTRANSFERASE WBBK-RELATED"/>
    <property type="match status" value="1"/>
</dbReference>
<keyword evidence="5" id="KW-1185">Reference proteome</keyword>
<evidence type="ECO:0000313" key="4">
    <source>
        <dbReference type="EMBL" id="MXP63986.1"/>
    </source>
</evidence>
<name>A0A845BCY5_9PROT</name>
<dbReference type="AlphaFoldDB" id="A0A845BCY5"/>
<dbReference type="GO" id="GO:0016757">
    <property type="term" value="F:glycosyltransferase activity"/>
    <property type="evidence" value="ECO:0007669"/>
    <property type="project" value="InterPro"/>
</dbReference>
<reference evidence="4 5" key="1">
    <citation type="submission" date="2019-03" db="EMBL/GenBank/DDBJ databases">
        <title>Roseomonas sp. a novel Roseomonas species isolated from Sea whip Gorgonian.</title>
        <authorList>
            <person name="Li F."/>
            <person name="Pan X."/>
            <person name="Huang S."/>
            <person name="Li Z."/>
            <person name="Meng B."/>
        </authorList>
    </citation>
    <scope>NUCLEOTIDE SEQUENCE [LARGE SCALE GENOMIC DNA]</scope>
    <source>
        <strain evidence="4 5">M0104</strain>
    </source>
</reference>
<comment type="caution">
    <text evidence="4">The sequence shown here is derived from an EMBL/GenBank/DDBJ whole genome shotgun (WGS) entry which is preliminary data.</text>
</comment>